<dbReference type="InterPro" id="IPR037171">
    <property type="entry name" value="NagB/RpiA_transferase-like"/>
</dbReference>
<dbReference type="GO" id="GO:0030272">
    <property type="term" value="F:5-formyltetrahydrofolate cyclo-ligase activity"/>
    <property type="evidence" value="ECO:0007669"/>
    <property type="project" value="UniProtKB-EC"/>
</dbReference>
<dbReference type="GO" id="GO:0035999">
    <property type="term" value="P:tetrahydrofolate interconversion"/>
    <property type="evidence" value="ECO:0007669"/>
    <property type="project" value="TreeGrafter"/>
</dbReference>
<evidence type="ECO:0000256" key="2">
    <source>
        <dbReference type="ARBA" id="ARBA00022741"/>
    </source>
</evidence>
<dbReference type="AlphaFoldDB" id="A0A2S2FFK7"/>
<comment type="cofactor">
    <cofactor evidence="5">
        <name>Mg(2+)</name>
        <dbReference type="ChEBI" id="CHEBI:18420"/>
    </cofactor>
</comment>
<dbReference type="PANTHER" id="PTHR23407:SF1">
    <property type="entry name" value="5-FORMYLTETRAHYDROFOLATE CYCLO-LIGASE"/>
    <property type="match status" value="1"/>
</dbReference>
<keyword evidence="2 4" id="KW-0547">Nucleotide-binding</keyword>
<dbReference type="Gene3D" id="3.40.50.10420">
    <property type="entry name" value="NagB/RpiA/CoA transferase-like"/>
    <property type="match status" value="1"/>
</dbReference>
<comment type="catalytic activity">
    <reaction evidence="5">
        <text>(6S)-5-formyl-5,6,7,8-tetrahydrofolate + ATP = (6R)-5,10-methenyltetrahydrofolate + ADP + phosphate</text>
        <dbReference type="Rhea" id="RHEA:10488"/>
        <dbReference type="ChEBI" id="CHEBI:30616"/>
        <dbReference type="ChEBI" id="CHEBI:43474"/>
        <dbReference type="ChEBI" id="CHEBI:57455"/>
        <dbReference type="ChEBI" id="CHEBI:57457"/>
        <dbReference type="ChEBI" id="CHEBI:456216"/>
        <dbReference type="EC" id="6.3.3.2"/>
    </reaction>
</comment>
<dbReference type="EC" id="6.3.3.2" evidence="5"/>
<gene>
    <name evidence="6" type="ORF">DJ533_14485</name>
</gene>
<evidence type="ECO:0000313" key="7">
    <source>
        <dbReference type="Proteomes" id="UP000245977"/>
    </source>
</evidence>
<accession>A0A2S2FFK7</accession>
<dbReference type="KEGG" id="adv:DJ533_14485"/>
<feature type="binding site" evidence="4">
    <location>
        <position position="56"/>
    </location>
    <ligand>
        <name>substrate</name>
    </ligand>
</feature>
<dbReference type="GO" id="GO:0005524">
    <property type="term" value="F:ATP binding"/>
    <property type="evidence" value="ECO:0007669"/>
    <property type="project" value="UniProtKB-KW"/>
</dbReference>
<evidence type="ECO:0000313" key="6">
    <source>
        <dbReference type="EMBL" id="AWL29690.1"/>
    </source>
</evidence>
<dbReference type="GO" id="GO:0046872">
    <property type="term" value="F:metal ion binding"/>
    <property type="evidence" value="ECO:0007669"/>
    <property type="project" value="UniProtKB-KW"/>
</dbReference>
<sequence>MSKQTLQLRKNLKAQRRQLSKFQQRHSEQSAFNQLRKSPQFRTAKKIGIYLDGFGELRTRKIIEYCFQQHKHIYLPIICNMNKILVWVKISKYQYRNKRFVLHTLGMLEPMRNRGLHVSHLDVLLMPLLACDPVGTRMGMGGGFYDRTLASAPYKPYRLGLAHDFQFLNTNLHRNPWDQALHALITPTKYKCFKRQLSQSYIL</sequence>
<keyword evidence="6" id="KW-0436">Ligase</keyword>
<dbReference type="InterPro" id="IPR002698">
    <property type="entry name" value="FTHF_cligase"/>
</dbReference>
<dbReference type="SUPFAM" id="SSF100950">
    <property type="entry name" value="NagB/RpiA/CoA transferase-like"/>
    <property type="match status" value="1"/>
</dbReference>
<evidence type="ECO:0000256" key="4">
    <source>
        <dbReference type="PIRSR" id="PIRSR006806-1"/>
    </source>
</evidence>
<keyword evidence="5" id="KW-0479">Metal-binding</keyword>
<protein>
    <recommendedName>
        <fullName evidence="5">5-formyltetrahydrofolate cyclo-ligase</fullName>
        <ecNumber evidence="5">6.3.3.2</ecNumber>
    </recommendedName>
</protein>
<feature type="binding site" evidence="4">
    <location>
        <begin position="137"/>
        <end position="145"/>
    </location>
    <ligand>
        <name>ATP</name>
        <dbReference type="ChEBI" id="CHEBI:30616"/>
    </ligand>
</feature>
<evidence type="ECO:0000256" key="1">
    <source>
        <dbReference type="ARBA" id="ARBA00010638"/>
    </source>
</evidence>
<feature type="binding site" evidence="4">
    <location>
        <position position="51"/>
    </location>
    <ligand>
        <name>substrate</name>
    </ligand>
</feature>
<dbReference type="NCBIfam" id="TIGR02727">
    <property type="entry name" value="MTHFS_bact"/>
    <property type="match status" value="1"/>
</dbReference>
<dbReference type="EMBL" id="CP029397">
    <property type="protein sequence ID" value="AWL29690.1"/>
    <property type="molecule type" value="Genomic_DNA"/>
</dbReference>
<dbReference type="InterPro" id="IPR024185">
    <property type="entry name" value="FTHF_cligase-like_sf"/>
</dbReference>
<dbReference type="STRING" id="1871111.GCA_001704615_00847"/>
<proteinExistence type="inferred from homology"/>
<dbReference type="GO" id="GO:0009396">
    <property type="term" value="P:folic acid-containing compound biosynthetic process"/>
    <property type="evidence" value="ECO:0007669"/>
    <property type="project" value="TreeGrafter"/>
</dbReference>
<reference evidence="6" key="1">
    <citation type="submission" date="2019-08" db="EMBL/GenBank/DDBJ databases">
        <title>The complete genome of Acinetobacter defluvii strain WCHAD010030.</title>
        <authorList>
            <person name="Hu Y."/>
            <person name="Qin J."/>
            <person name="Feng Y."/>
            <person name="Zong Z."/>
        </authorList>
    </citation>
    <scope>NUCLEOTIDE SEQUENCE</scope>
    <source>
        <strain evidence="6">WCHA30</strain>
    </source>
</reference>
<dbReference type="Proteomes" id="UP000245977">
    <property type="component" value="Chromosome"/>
</dbReference>
<keyword evidence="3 4" id="KW-0067">ATP-binding</keyword>
<name>A0A2S2FFK7_9GAMM</name>
<keyword evidence="7" id="KW-1185">Reference proteome</keyword>
<dbReference type="OrthoDB" id="9801938at2"/>
<dbReference type="Pfam" id="PF01812">
    <property type="entry name" value="5-FTHF_cyc-lig"/>
    <property type="match status" value="1"/>
</dbReference>
<keyword evidence="5" id="KW-0460">Magnesium</keyword>
<dbReference type="PIRSF" id="PIRSF006806">
    <property type="entry name" value="FTHF_cligase"/>
    <property type="match status" value="1"/>
</dbReference>
<comment type="similarity">
    <text evidence="1 5">Belongs to the 5-formyltetrahydrofolate cyclo-ligase family.</text>
</comment>
<dbReference type="RefSeq" id="WP_065994731.1">
    <property type="nucleotide sequence ID" value="NZ_CP029397.2"/>
</dbReference>
<evidence type="ECO:0000256" key="5">
    <source>
        <dbReference type="RuleBase" id="RU361279"/>
    </source>
</evidence>
<dbReference type="PANTHER" id="PTHR23407">
    <property type="entry name" value="ATPASE INHIBITOR/5-FORMYLTETRAHYDROFOLATE CYCLO-LIGASE"/>
    <property type="match status" value="1"/>
</dbReference>
<organism evidence="6 7">
    <name type="scientific">Acinetobacter defluvii</name>
    <dbReference type="NCBI Taxonomy" id="1871111"/>
    <lineage>
        <taxon>Bacteria</taxon>
        <taxon>Pseudomonadati</taxon>
        <taxon>Pseudomonadota</taxon>
        <taxon>Gammaproteobacteria</taxon>
        <taxon>Moraxellales</taxon>
        <taxon>Moraxellaceae</taxon>
        <taxon>Acinetobacter</taxon>
    </lineage>
</organism>
<evidence type="ECO:0000256" key="3">
    <source>
        <dbReference type="ARBA" id="ARBA00022840"/>
    </source>
</evidence>